<keyword evidence="2" id="KW-0732">Signal</keyword>
<reference evidence="3" key="2">
    <citation type="journal article" date="2014" name="Mol. Biochem. Parasitol.">
        <title>Capturing the variant surface glycoprotein repertoire (the VSGnome) of Trypanosoma brucei Lister 427.</title>
        <authorList>
            <person name="Cross G.A."/>
            <person name="Kim H.S."/>
            <person name="Wickstead B."/>
        </authorList>
    </citation>
    <scope>NUCLEOTIDE SEQUENCE</scope>
    <source>
        <strain evidence="3">Lister 427</strain>
    </source>
</reference>
<keyword evidence="1" id="KW-0175">Coiled coil</keyword>
<name>M4SYJ4_9TRYP</name>
<feature type="signal peptide" evidence="2">
    <location>
        <begin position="1"/>
        <end position="19"/>
    </location>
</feature>
<evidence type="ECO:0000256" key="2">
    <source>
        <dbReference type="SAM" id="SignalP"/>
    </source>
</evidence>
<reference evidence="3" key="1">
    <citation type="submission" date="2013-02" db="EMBL/GenBank/DDBJ databases">
        <authorList>
            <person name="Cross G.A.M."/>
            <person name="Kim H.-S."/>
            <person name="Wickstead B."/>
        </authorList>
    </citation>
    <scope>NUCLEOTIDE SEQUENCE</scope>
    <source>
        <strain evidence="3">Lister 427</strain>
    </source>
</reference>
<dbReference type="VEuPathDB" id="TriTrypDB:Tb927.11.17120"/>
<feature type="chain" id="PRO_5004058617" evidence="2">
    <location>
        <begin position="20"/>
        <end position="392"/>
    </location>
</feature>
<sequence length="392" mass="42771">MLKQVATIDLILTQGLVQAAPITAPDPLIAKITDLCKEQYYLADVKNQLQQSRSRRERERQELESAATNFKLAAQASPEADKRCQYAALEAYVQHILSQNKAAAKAADEHALAAEEQLGIHIGKLEGAQTISNTVISDPGSKHGTMNTNILRINLKRTKGGTPICKKITVMTEINEGSKAAQLESIKAIKLTADTALQSSLFDDWLKVSNIATCADDDTFNENFGTAINTCTFDGNEALSAQQATPKPATAIASLELFTDGDPTKPCAEAQQPDVNEPLGSAKRIKHTLCQALKTYKASVGSTAAISGQVLKQSNLVLNYLRNCMPKYSNIKKPEDATEAKASIEFVDKTYGESNEKFKEMFVTPLTTVKATIRLNEKNRAERNRKHCVSGR</sequence>
<feature type="coiled-coil region" evidence="1">
    <location>
        <begin position="42"/>
        <end position="69"/>
    </location>
</feature>
<accession>M4SYJ4</accession>
<organism evidence="3">
    <name type="scientific">Trypanosoma brucei</name>
    <dbReference type="NCBI Taxonomy" id="5691"/>
    <lineage>
        <taxon>Eukaryota</taxon>
        <taxon>Discoba</taxon>
        <taxon>Euglenozoa</taxon>
        <taxon>Kinetoplastea</taxon>
        <taxon>Metakinetoplastina</taxon>
        <taxon>Trypanosomatida</taxon>
        <taxon>Trypanosomatidae</taxon>
        <taxon>Trypanosoma</taxon>
    </lineage>
</organism>
<dbReference type="EMBL" id="KC612965">
    <property type="protein sequence ID" value="AGH60396.1"/>
    <property type="molecule type" value="Genomic_DNA"/>
</dbReference>
<dbReference type="VEuPathDB" id="TriTrypDB:Tb427_000407600"/>
<protein>
    <submittedName>
        <fullName evidence="3">Variant surface glycoprotein 1467</fullName>
    </submittedName>
</protein>
<proteinExistence type="predicted"/>
<evidence type="ECO:0000313" key="3">
    <source>
        <dbReference type="EMBL" id="AGH60396.1"/>
    </source>
</evidence>
<evidence type="ECO:0000256" key="1">
    <source>
        <dbReference type="SAM" id="Coils"/>
    </source>
</evidence>
<dbReference type="AlphaFoldDB" id="M4SYJ4"/>
<dbReference type="VEuPathDB" id="TriTrypDB:Tb1125.4.5460"/>